<gene>
    <name evidence="3" type="ORF">RDB_LOCUS135345</name>
</gene>
<evidence type="ECO:0000313" key="3">
    <source>
        <dbReference type="EMBL" id="CAE6488358.1"/>
    </source>
</evidence>
<dbReference type="SMART" id="SM00554">
    <property type="entry name" value="FAS1"/>
    <property type="match status" value="1"/>
</dbReference>
<dbReference type="Gene3D" id="2.30.180.10">
    <property type="entry name" value="FAS1 domain"/>
    <property type="match status" value="1"/>
</dbReference>
<reference evidence="3" key="1">
    <citation type="submission" date="2021-01" db="EMBL/GenBank/DDBJ databases">
        <authorList>
            <person name="Kaushik A."/>
        </authorList>
    </citation>
    <scope>NUCLEOTIDE SEQUENCE</scope>
    <source>
        <strain evidence="3">AG4-R118</strain>
    </source>
</reference>
<dbReference type="PROSITE" id="PS50213">
    <property type="entry name" value="FAS1"/>
    <property type="match status" value="1"/>
</dbReference>
<proteinExistence type="predicted"/>
<comment type="caution">
    <text evidence="3">The sequence shown here is derived from an EMBL/GenBank/DDBJ whole genome shotgun (WGS) entry which is preliminary data.</text>
</comment>
<dbReference type="InterPro" id="IPR050904">
    <property type="entry name" value="Adhesion/Biosynth-related"/>
</dbReference>
<name>A0A8H3H6G1_9AGAM</name>
<dbReference type="SUPFAM" id="SSF82153">
    <property type="entry name" value="FAS1 domain"/>
    <property type="match status" value="1"/>
</dbReference>
<dbReference type="GO" id="GO:0005615">
    <property type="term" value="C:extracellular space"/>
    <property type="evidence" value="ECO:0007669"/>
    <property type="project" value="TreeGrafter"/>
</dbReference>
<dbReference type="InterPro" id="IPR036378">
    <property type="entry name" value="FAS1_dom_sf"/>
</dbReference>
<protein>
    <recommendedName>
        <fullName evidence="2">FAS1 domain-containing protein</fullName>
    </recommendedName>
</protein>
<evidence type="ECO:0000256" key="1">
    <source>
        <dbReference type="SAM" id="MobiDB-lite"/>
    </source>
</evidence>
<dbReference type="PANTHER" id="PTHR10900">
    <property type="entry name" value="PERIOSTIN-RELATED"/>
    <property type="match status" value="1"/>
</dbReference>
<sequence>MRLHATTLIYLAFHPTYVKRGDWVFSVAGHHPSSYKTARSVYDFSQRALPLVLSSAMKFISQLLPALVAVSGLAQASAVVPRTDDGFFPEFVDALNKHNLTILADNYQRIADTPAGKSIVDTLENNELTILATKDCAFENKDTNIDPRVIQYNTLWGSIDKGFKTTTHTRRGADTQSRSVAQSTFKRSSAPNRKRQDQAGNFQSQVIDKLTSNRRKRWNDETILVDLPVGTAKVVDRFSLKNIIVLIIDTALSLPGKVSDLLCKPLIKSAPNGLTKFGEALKKVGLSDLVDTKDAITIFAPIDESLDKIDELSDDNLASLLKNHFFFGQIVYSPLFLKVCKATAQSGKELEFLYENSIHYVSCGKSRAMVLRSDVIPSNGVLHVIDRPLKCD</sequence>
<organism evidence="3 4">
    <name type="scientific">Rhizoctonia solani</name>
    <dbReference type="NCBI Taxonomy" id="456999"/>
    <lineage>
        <taxon>Eukaryota</taxon>
        <taxon>Fungi</taxon>
        <taxon>Dikarya</taxon>
        <taxon>Basidiomycota</taxon>
        <taxon>Agaricomycotina</taxon>
        <taxon>Agaricomycetes</taxon>
        <taxon>Cantharellales</taxon>
        <taxon>Ceratobasidiaceae</taxon>
        <taxon>Rhizoctonia</taxon>
    </lineage>
</organism>
<feature type="domain" description="FAS1" evidence="2">
    <location>
        <begin position="261"/>
        <end position="389"/>
    </location>
</feature>
<dbReference type="InterPro" id="IPR000782">
    <property type="entry name" value="FAS1_domain"/>
</dbReference>
<dbReference type="PANTHER" id="PTHR10900:SF77">
    <property type="entry name" value="FI19380P1"/>
    <property type="match status" value="1"/>
</dbReference>
<dbReference type="Proteomes" id="UP000663888">
    <property type="component" value="Unassembled WGS sequence"/>
</dbReference>
<evidence type="ECO:0000259" key="2">
    <source>
        <dbReference type="PROSITE" id="PS50213"/>
    </source>
</evidence>
<dbReference type="EMBL" id="CAJMWX010001428">
    <property type="protein sequence ID" value="CAE6488358.1"/>
    <property type="molecule type" value="Genomic_DNA"/>
</dbReference>
<evidence type="ECO:0000313" key="4">
    <source>
        <dbReference type="Proteomes" id="UP000663888"/>
    </source>
</evidence>
<feature type="region of interest" description="Disordered" evidence="1">
    <location>
        <begin position="166"/>
        <end position="206"/>
    </location>
</feature>
<feature type="compositionally biased region" description="Polar residues" evidence="1">
    <location>
        <begin position="174"/>
        <end position="191"/>
    </location>
</feature>
<accession>A0A8H3H6G1</accession>
<dbReference type="AlphaFoldDB" id="A0A8H3H6G1"/>
<dbReference type="Pfam" id="PF02469">
    <property type="entry name" value="Fasciclin"/>
    <property type="match status" value="1"/>
</dbReference>